<dbReference type="SUPFAM" id="SSF144232">
    <property type="entry name" value="HIT/MYND zinc finger-like"/>
    <property type="match status" value="1"/>
</dbReference>
<dbReference type="AlphaFoldDB" id="A0A9P3GQ44"/>
<dbReference type="InterPro" id="IPR002893">
    <property type="entry name" value="Znf_MYND"/>
</dbReference>
<sequence length="420" mass="46527">MEPLPPDYITPLRGDHLTAEALEAFNNGLDSFQLMVLGLEVCGKVADPKHILELGLRMVSGCGAVMNVEVFESKMLDITQNKLFDRVARASAFSLLAYGYRHLAFYNAETPGGPPVILHLCAGAQMANGAAMLGLFSRATMAVGQAFEDAGYRRNRRDALVTLPANRSNDDMLRWVASFATFWRGFDIRKRAFDRKVIPKPDEEKVACSAGCGIVASKANATKRCAGKCPLRFKPMYCSKSCQKLDWARHKAICRENITEEEFHAVPAPSYTDDEILASLPPEPSGATAMLSPGDVHKDVGMFTMSTENNFSNEYSIDVPDGDSLVRMYSQTTSTDEMKRMKILAQRSADTNVYIGLAIESSDLALPAGALLSPRTDWSDRRRGRAIFRVRMGYSFDNGIFYPIHPSTKFNMETMQEEPL</sequence>
<protein>
    <submittedName>
        <fullName evidence="6">Zinc finger MYND domain-containing protein</fullName>
    </submittedName>
</protein>
<dbReference type="OrthoDB" id="432970at2759"/>
<evidence type="ECO:0000313" key="6">
    <source>
        <dbReference type="EMBL" id="GJE99798.1"/>
    </source>
</evidence>
<dbReference type="Gene3D" id="6.10.140.2220">
    <property type="match status" value="1"/>
</dbReference>
<evidence type="ECO:0000256" key="1">
    <source>
        <dbReference type="ARBA" id="ARBA00022723"/>
    </source>
</evidence>
<evidence type="ECO:0000256" key="4">
    <source>
        <dbReference type="PROSITE-ProRule" id="PRU00134"/>
    </source>
</evidence>
<evidence type="ECO:0000256" key="3">
    <source>
        <dbReference type="ARBA" id="ARBA00022833"/>
    </source>
</evidence>
<keyword evidence="3" id="KW-0862">Zinc</keyword>
<dbReference type="GO" id="GO:0008270">
    <property type="term" value="F:zinc ion binding"/>
    <property type="evidence" value="ECO:0007669"/>
    <property type="project" value="UniProtKB-KW"/>
</dbReference>
<feature type="domain" description="MYND-type" evidence="5">
    <location>
        <begin position="209"/>
        <end position="254"/>
    </location>
</feature>
<reference evidence="6 7" key="1">
    <citation type="submission" date="2021-08" db="EMBL/GenBank/DDBJ databases">
        <title>Draft Genome Sequence of Phanerochaete sordida strain YK-624.</title>
        <authorList>
            <person name="Mori T."/>
            <person name="Dohra H."/>
            <person name="Suzuki T."/>
            <person name="Kawagishi H."/>
            <person name="Hirai H."/>
        </authorList>
    </citation>
    <scope>NUCLEOTIDE SEQUENCE [LARGE SCALE GENOMIC DNA]</scope>
    <source>
        <strain evidence="6 7">YK-624</strain>
    </source>
</reference>
<keyword evidence="7" id="KW-1185">Reference proteome</keyword>
<name>A0A9P3GQ44_9APHY</name>
<keyword evidence="1" id="KW-0479">Metal-binding</keyword>
<dbReference type="Pfam" id="PF01753">
    <property type="entry name" value="zf-MYND"/>
    <property type="match status" value="1"/>
</dbReference>
<evidence type="ECO:0000256" key="2">
    <source>
        <dbReference type="ARBA" id="ARBA00022771"/>
    </source>
</evidence>
<accession>A0A9P3GQ44</accession>
<keyword evidence="2 4" id="KW-0863">Zinc-finger</keyword>
<dbReference type="EMBL" id="BPQB01000120">
    <property type="protein sequence ID" value="GJE99798.1"/>
    <property type="molecule type" value="Genomic_DNA"/>
</dbReference>
<dbReference type="PROSITE" id="PS50865">
    <property type="entry name" value="ZF_MYND_2"/>
    <property type="match status" value="1"/>
</dbReference>
<gene>
    <name evidence="6" type="ORF">PsYK624_160690</name>
</gene>
<evidence type="ECO:0000259" key="5">
    <source>
        <dbReference type="PROSITE" id="PS50865"/>
    </source>
</evidence>
<comment type="caution">
    <text evidence="6">The sequence shown here is derived from an EMBL/GenBank/DDBJ whole genome shotgun (WGS) entry which is preliminary data.</text>
</comment>
<evidence type="ECO:0000313" key="7">
    <source>
        <dbReference type="Proteomes" id="UP000703269"/>
    </source>
</evidence>
<proteinExistence type="predicted"/>
<organism evidence="6 7">
    <name type="scientific">Phanerochaete sordida</name>
    <dbReference type="NCBI Taxonomy" id="48140"/>
    <lineage>
        <taxon>Eukaryota</taxon>
        <taxon>Fungi</taxon>
        <taxon>Dikarya</taxon>
        <taxon>Basidiomycota</taxon>
        <taxon>Agaricomycotina</taxon>
        <taxon>Agaricomycetes</taxon>
        <taxon>Polyporales</taxon>
        <taxon>Phanerochaetaceae</taxon>
        <taxon>Phanerochaete</taxon>
    </lineage>
</organism>
<dbReference type="Proteomes" id="UP000703269">
    <property type="component" value="Unassembled WGS sequence"/>
</dbReference>